<dbReference type="InterPro" id="IPR002508">
    <property type="entry name" value="MurNAc-LAA_cat"/>
</dbReference>
<keyword evidence="3" id="KW-1133">Transmembrane helix</keyword>
<evidence type="ECO:0000313" key="6">
    <source>
        <dbReference type="Proteomes" id="UP000051181"/>
    </source>
</evidence>
<feature type="domain" description="SH3b" evidence="4">
    <location>
        <begin position="56"/>
        <end position="117"/>
    </location>
</feature>
<dbReference type="GO" id="GO:0008745">
    <property type="term" value="F:N-acetylmuramoyl-L-alanine amidase activity"/>
    <property type="evidence" value="ECO:0007669"/>
    <property type="project" value="InterPro"/>
</dbReference>
<dbReference type="PATRIC" id="fig|913848.6.peg.1753"/>
<keyword evidence="1" id="KW-0378">Hydrolase</keyword>
<keyword evidence="3" id="KW-0812">Transmembrane</keyword>
<dbReference type="Pfam" id="PF01520">
    <property type="entry name" value="Amidase_3"/>
    <property type="match status" value="1"/>
</dbReference>
<dbReference type="RefSeq" id="WP_010009458.1">
    <property type="nucleotide sequence ID" value="NZ_AZCN01000048.1"/>
</dbReference>
<proteinExistence type="predicted"/>
<keyword evidence="3" id="KW-0472">Membrane</keyword>
<dbReference type="GeneID" id="65916653"/>
<comment type="caution">
    <text evidence="5">The sequence shown here is derived from an EMBL/GenBank/DDBJ whole genome shotgun (WGS) entry which is preliminary data.</text>
</comment>
<feature type="transmembrane region" description="Helical" evidence="3">
    <location>
        <begin position="26"/>
        <end position="47"/>
    </location>
</feature>
<name>A0A0R1F101_9LACO</name>
<organism evidence="5 6">
    <name type="scientific">Loigolactobacillus coryniformis subsp. coryniformis KCTC 3167 = DSM 20001</name>
    <dbReference type="NCBI Taxonomy" id="913848"/>
    <lineage>
        <taxon>Bacteria</taxon>
        <taxon>Bacillati</taxon>
        <taxon>Bacillota</taxon>
        <taxon>Bacilli</taxon>
        <taxon>Lactobacillales</taxon>
        <taxon>Lactobacillaceae</taxon>
        <taxon>Loigolactobacillus</taxon>
    </lineage>
</organism>
<reference evidence="5 6" key="1">
    <citation type="journal article" date="2015" name="Genome Announc.">
        <title>Expanding the biotechnology potential of lactobacilli through comparative genomics of 213 strains and associated genera.</title>
        <authorList>
            <person name="Sun Z."/>
            <person name="Harris H.M."/>
            <person name="McCann A."/>
            <person name="Guo C."/>
            <person name="Argimon S."/>
            <person name="Zhang W."/>
            <person name="Yang X."/>
            <person name="Jeffery I.B."/>
            <person name="Cooney J.C."/>
            <person name="Kagawa T.F."/>
            <person name="Liu W."/>
            <person name="Song Y."/>
            <person name="Salvetti E."/>
            <person name="Wrobel A."/>
            <person name="Rasinkangas P."/>
            <person name="Parkhill J."/>
            <person name="Rea M.C."/>
            <person name="O'Sullivan O."/>
            <person name="Ritari J."/>
            <person name="Douillard F.P."/>
            <person name="Paul Ross R."/>
            <person name="Yang R."/>
            <person name="Briner A.E."/>
            <person name="Felis G.E."/>
            <person name="de Vos W.M."/>
            <person name="Barrangou R."/>
            <person name="Klaenhammer T.R."/>
            <person name="Caufield P.W."/>
            <person name="Cui Y."/>
            <person name="Zhang H."/>
            <person name="O'Toole P.W."/>
        </authorList>
    </citation>
    <scope>NUCLEOTIDE SEQUENCE [LARGE SCALE GENOMIC DNA]</scope>
    <source>
        <strain evidence="5 6">DSM 20001</strain>
    </source>
</reference>
<dbReference type="Proteomes" id="UP000051181">
    <property type="component" value="Unassembled WGS sequence"/>
</dbReference>
<evidence type="ECO:0000256" key="1">
    <source>
        <dbReference type="ARBA" id="ARBA00022801"/>
    </source>
</evidence>
<dbReference type="SMART" id="SM00646">
    <property type="entry name" value="Ami_3"/>
    <property type="match status" value="1"/>
</dbReference>
<sequence>MLRIKLDDEKVTGLKRAQQRRKKQLMTLRIAEIMLLILICGAIWLGIRHFTQPKVTKMITITAPALIIRQAPNSSKAVATVKSGTEVGYLSTKNGWDKVSYNGKVGWLPTWLIKSTYDATKATNRLAEQTIVIDAGHGGVDSGALANNGNYEKKYTLQMALALKNQLASSHARVIMTRSGDQTVALASRPKLANKRGASLFISFHFDSTPVANTASGFTTYYYHKASKSLARTLSQSLNPLTLDNRGIDYGNFQVIRDSTMPAVLLEMGYINDYTDYQYISSSSYQQQVAQLVYKGLENYTTN</sequence>
<evidence type="ECO:0000256" key="3">
    <source>
        <dbReference type="SAM" id="Phobius"/>
    </source>
</evidence>
<dbReference type="PANTHER" id="PTHR30404">
    <property type="entry name" value="N-ACETYLMURAMOYL-L-ALANINE AMIDASE"/>
    <property type="match status" value="1"/>
</dbReference>
<protein>
    <submittedName>
        <fullName evidence="5">N-acetylmuramoyl-L-alanine amidase</fullName>
    </submittedName>
</protein>
<gene>
    <name evidence="5" type="ORF">FD22_GL001712</name>
</gene>
<dbReference type="Pfam" id="PF08239">
    <property type="entry name" value="SH3_3"/>
    <property type="match status" value="1"/>
</dbReference>
<dbReference type="InterPro" id="IPR050695">
    <property type="entry name" value="N-acetylmuramoyl_amidase_3"/>
</dbReference>
<dbReference type="GO" id="GO:0071555">
    <property type="term" value="P:cell wall organization"/>
    <property type="evidence" value="ECO:0007669"/>
    <property type="project" value="UniProtKB-KW"/>
</dbReference>
<dbReference type="PANTHER" id="PTHR30404:SF0">
    <property type="entry name" value="N-ACETYLMURAMOYL-L-ALANINE AMIDASE AMIC"/>
    <property type="match status" value="1"/>
</dbReference>
<dbReference type="AlphaFoldDB" id="A0A0R1F101"/>
<dbReference type="PROSITE" id="PS51781">
    <property type="entry name" value="SH3B"/>
    <property type="match status" value="1"/>
</dbReference>
<dbReference type="SUPFAM" id="SSF53187">
    <property type="entry name" value="Zn-dependent exopeptidases"/>
    <property type="match status" value="1"/>
</dbReference>
<evidence type="ECO:0000256" key="2">
    <source>
        <dbReference type="ARBA" id="ARBA00023316"/>
    </source>
</evidence>
<dbReference type="CDD" id="cd02696">
    <property type="entry name" value="MurNAc-LAA"/>
    <property type="match status" value="1"/>
</dbReference>
<dbReference type="GO" id="GO:0009253">
    <property type="term" value="P:peptidoglycan catabolic process"/>
    <property type="evidence" value="ECO:0007669"/>
    <property type="project" value="InterPro"/>
</dbReference>
<accession>A0A0R1F101</accession>
<dbReference type="Gene3D" id="2.30.30.40">
    <property type="entry name" value="SH3 Domains"/>
    <property type="match status" value="1"/>
</dbReference>
<dbReference type="InterPro" id="IPR003646">
    <property type="entry name" value="SH3-like_bac-type"/>
</dbReference>
<dbReference type="SMART" id="SM00287">
    <property type="entry name" value="SH3b"/>
    <property type="match status" value="1"/>
</dbReference>
<evidence type="ECO:0000313" key="5">
    <source>
        <dbReference type="EMBL" id="KRK15462.1"/>
    </source>
</evidence>
<dbReference type="eggNOG" id="COG0860">
    <property type="taxonomic scope" value="Bacteria"/>
</dbReference>
<dbReference type="GO" id="GO:0030288">
    <property type="term" value="C:outer membrane-bounded periplasmic space"/>
    <property type="evidence" value="ECO:0007669"/>
    <property type="project" value="TreeGrafter"/>
</dbReference>
<dbReference type="Gene3D" id="3.40.630.40">
    <property type="entry name" value="Zn-dependent exopeptidases"/>
    <property type="match status" value="1"/>
</dbReference>
<keyword evidence="2" id="KW-0961">Cell wall biogenesis/degradation</keyword>
<evidence type="ECO:0000259" key="4">
    <source>
        <dbReference type="PROSITE" id="PS51781"/>
    </source>
</evidence>
<dbReference type="EMBL" id="AZCN01000048">
    <property type="protein sequence ID" value="KRK15462.1"/>
    <property type="molecule type" value="Genomic_DNA"/>
</dbReference>